<keyword evidence="3" id="KW-1185">Reference proteome</keyword>
<proteinExistence type="predicted"/>
<organism evidence="2 3">
    <name type="scientific">Lysinibacillus varians</name>
    <dbReference type="NCBI Taxonomy" id="1145276"/>
    <lineage>
        <taxon>Bacteria</taxon>
        <taxon>Bacillati</taxon>
        <taxon>Bacillota</taxon>
        <taxon>Bacilli</taxon>
        <taxon>Bacillales</taxon>
        <taxon>Bacillaceae</taxon>
        <taxon>Lysinibacillus</taxon>
    </lineage>
</organism>
<name>A0ABY2T455_9BACI</name>
<accession>A0ABY2T455</accession>
<keyword evidence="1" id="KW-0472">Membrane</keyword>
<reference evidence="2 3" key="1">
    <citation type="submission" date="2019-04" db="EMBL/GenBank/DDBJ databases">
        <title>Lysinibacillus genome sequencing.</title>
        <authorList>
            <person name="Dunlap C."/>
        </authorList>
    </citation>
    <scope>NUCLEOTIDE SEQUENCE [LARGE SCALE GENOMIC DNA]</scope>
    <source>
        <strain evidence="2 3">NBRC 109424</strain>
    </source>
</reference>
<evidence type="ECO:0000256" key="1">
    <source>
        <dbReference type="SAM" id="Phobius"/>
    </source>
</evidence>
<keyword evidence="1" id="KW-1133">Transmembrane helix</keyword>
<sequence length="72" mass="8684">MELVLFILMMLTLLVATFKLFIKWFELMVPFIFKKRLAELEARRMEDVKKLQDMGIELFSGEDYLTKYTSIR</sequence>
<feature type="transmembrane region" description="Helical" evidence="1">
    <location>
        <begin position="6"/>
        <end position="25"/>
    </location>
</feature>
<evidence type="ECO:0008006" key="4">
    <source>
        <dbReference type="Google" id="ProtNLM"/>
    </source>
</evidence>
<dbReference type="EMBL" id="SZPV01000062">
    <property type="protein sequence ID" value="TKI51297.1"/>
    <property type="molecule type" value="Genomic_DNA"/>
</dbReference>
<dbReference type="Proteomes" id="UP000308539">
    <property type="component" value="Unassembled WGS sequence"/>
</dbReference>
<dbReference type="RefSeq" id="WP_025220236.1">
    <property type="nucleotide sequence ID" value="NZ_CP006837.1"/>
</dbReference>
<evidence type="ECO:0000313" key="2">
    <source>
        <dbReference type="EMBL" id="TKI51297.1"/>
    </source>
</evidence>
<comment type="caution">
    <text evidence="2">The sequence shown here is derived from an EMBL/GenBank/DDBJ whole genome shotgun (WGS) entry which is preliminary data.</text>
</comment>
<evidence type="ECO:0000313" key="3">
    <source>
        <dbReference type="Proteomes" id="UP000308539"/>
    </source>
</evidence>
<gene>
    <name evidence="2" type="ORF">FC752_22245</name>
</gene>
<protein>
    <recommendedName>
        <fullName evidence="4">DUF4083 domain-containing protein</fullName>
    </recommendedName>
</protein>
<keyword evidence="1" id="KW-0812">Transmembrane</keyword>